<feature type="compositionally biased region" description="Polar residues" evidence="1">
    <location>
        <begin position="17"/>
        <end position="31"/>
    </location>
</feature>
<evidence type="ECO:0000313" key="2">
    <source>
        <dbReference type="EMBL" id="CAH0530017.1"/>
    </source>
</evidence>
<dbReference type="Proteomes" id="UP000838160">
    <property type="component" value="Unassembled WGS sequence"/>
</dbReference>
<keyword evidence="3" id="KW-1185">Reference proteome</keyword>
<reference evidence="2" key="1">
    <citation type="submission" date="2021-12" db="EMBL/GenBank/DDBJ databases">
        <authorList>
            <person name="Rodrigo-Torres L."/>
            <person name="Arahal R. D."/>
            <person name="Lucena T."/>
        </authorList>
    </citation>
    <scope>NUCLEOTIDE SEQUENCE</scope>
    <source>
        <strain evidence="2">CECT 8226</strain>
    </source>
</reference>
<name>A0ABN8DP86_9VIBR</name>
<accession>A0ABN8DP86</accession>
<dbReference type="EMBL" id="CAKLCM010000003">
    <property type="protein sequence ID" value="CAH0530017.1"/>
    <property type="molecule type" value="Genomic_DNA"/>
</dbReference>
<gene>
    <name evidence="2" type="ORF">VHP8226_03743</name>
</gene>
<proteinExistence type="predicted"/>
<organism evidence="2 3">
    <name type="scientific">Vibrio hippocampi</name>
    <dbReference type="NCBI Taxonomy" id="654686"/>
    <lineage>
        <taxon>Bacteria</taxon>
        <taxon>Pseudomonadati</taxon>
        <taxon>Pseudomonadota</taxon>
        <taxon>Gammaproteobacteria</taxon>
        <taxon>Vibrionales</taxon>
        <taxon>Vibrionaceae</taxon>
        <taxon>Vibrio</taxon>
    </lineage>
</organism>
<sequence length="59" mass="6734">MPKLKVPVPTAVHQQYNANNEQEMTLPTTSPLRRKGSTQGWRLLVVDSFLRRNDGVVEE</sequence>
<evidence type="ECO:0000256" key="1">
    <source>
        <dbReference type="SAM" id="MobiDB-lite"/>
    </source>
</evidence>
<feature type="region of interest" description="Disordered" evidence="1">
    <location>
        <begin position="17"/>
        <end position="36"/>
    </location>
</feature>
<protein>
    <submittedName>
        <fullName evidence="2">Uncharacterized protein</fullName>
    </submittedName>
</protein>
<evidence type="ECO:0000313" key="3">
    <source>
        <dbReference type="Proteomes" id="UP000838160"/>
    </source>
</evidence>
<comment type="caution">
    <text evidence="2">The sequence shown here is derived from an EMBL/GenBank/DDBJ whole genome shotgun (WGS) entry which is preliminary data.</text>
</comment>